<dbReference type="EMBL" id="MTHB01000136">
    <property type="protein sequence ID" value="OXC76215.1"/>
    <property type="molecule type" value="Genomic_DNA"/>
</dbReference>
<evidence type="ECO:0000256" key="1">
    <source>
        <dbReference type="ARBA" id="ARBA00003041"/>
    </source>
</evidence>
<comment type="similarity">
    <text evidence="3">Belongs to the FliH family.</text>
</comment>
<comment type="function">
    <text evidence="1">Needed for flagellar regrowth and assembly.</text>
</comment>
<sequence length="233" mass="24722">MSDAAEAAKKAHAADAAKKARMSAYQRWEMASFDPVPIDRSGADQAALEKHLRRVRDEAHAQGLASGHVAGQAMGYKAGYDQGYEQGVEEGRRDARAEATRLAQMADTFKIALQAADAVVAEALTALALDIAQQVVSQHLTLDPTAVLAVARSVIAAEPALAGAPYLTVNPADLPIVEAYLLEELQAAGWSVRTDPDIERGGCRAHAASGEVDATNVTRWERVAAALGRSQPW</sequence>
<dbReference type="GO" id="GO:0044781">
    <property type="term" value="P:bacterial-type flagellum organization"/>
    <property type="evidence" value="ECO:0007669"/>
    <property type="project" value="UniProtKB-KW"/>
</dbReference>
<dbReference type="RefSeq" id="WP_089162585.1">
    <property type="nucleotide sequence ID" value="NZ_MTHB01000136.1"/>
</dbReference>
<keyword evidence="11" id="KW-0966">Cell projection</keyword>
<evidence type="ECO:0000256" key="5">
    <source>
        <dbReference type="ARBA" id="ARBA00022448"/>
    </source>
</evidence>
<dbReference type="Proteomes" id="UP000214720">
    <property type="component" value="Unassembled WGS sequence"/>
</dbReference>
<evidence type="ECO:0000313" key="12">
    <source>
        <dbReference type="Proteomes" id="UP000214720"/>
    </source>
</evidence>
<evidence type="ECO:0000256" key="4">
    <source>
        <dbReference type="ARBA" id="ARBA00016507"/>
    </source>
</evidence>
<evidence type="ECO:0000256" key="7">
    <source>
        <dbReference type="ARBA" id="ARBA00022795"/>
    </source>
</evidence>
<evidence type="ECO:0000256" key="6">
    <source>
        <dbReference type="ARBA" id="ARBA00022490"/>
    </source>
</evidence>
<comment type="subcellular location">
    <subcellularLocation>
        <location evidence="2">Cytoplasm</location>
    </subcellularLocation>
</comment>
<evidence type="ECO:0000259" key="10">
    <source>
        <dbReference type="Pfam" id="PF02108"/>
    </source>
</evidence>
<dbReference type="GO" id="GO:0005829">
    <property type="term" value="C:cytosol"/>
    <property type="evidence" value="ECO:0007669"/>
    <property type="project" value="TreeGrafter"/>
</dbReference>
<protein>
    <recommendedName>
        <fullName evidence="4">Flagellar assembly protein FliH</fullName>
    </recommendedName>
</protein>
<dbReference type="GO" id="GO:0071973">
    <property type="term" value="P:bacterial-type flagellum-dependent cell motility"/>
    <property type="evidence" value="ECO:0007669"/>
    <property type="project" value="InterPro"/>
</dbReference>
<comment type="caution">
    <text evidence="11">The sequence shown here is derived from an EMBL/GenBank/DDBJ whole genome shotgun (WGS) entry which is preliminary data.</text>
</comment>
<keyword evidence="7" id="KW-1005">Bacterial flagellum biogenesis</keyword>
<evidence type="ECO:0000256" key="9">
    <source>
        <dbReference type="ARBA" id="ARBA00023225"/>
    </source>
</evidence>
<dbReference type="InterPro" id="IPR000563">
    <property type="entry name" value="Flag_FliH"/>
</dbReference>
<keyword evidence="11" id="KW-0282">Flagellum</keyword>
<keyword evidence="9" id="KW-1006">Bacterial flagellum protein export</keyword>
<dbReference type="InterPro" id="IPR018035">
    <property type="entry name" value="Flagellar_FliH/T3SS_HrpE"/>
</dbReference>
<dbReference type="GO" id="GO:0003774">
    <property type="term" value="F:cytoskeletal motor activity"/>
    <property type="evidence" value="ECO:0007669"/>
    <property type="project" value="InterPro"/>
</dbReference>
<keyword evidence="11" id="KW-0969">Cilium</keyword>
<dbReference type="InterPro" id="IPR051472">
    <property type="entry name" value="T3SS_Stator/FliH"/>
</dbReference>
<dbReference type="PRINTS" id="PR01003">
    <property type="entry name" value="FLGFLIH"/>
</dbReference>
<gene>
    <name evidence="11" type="ORF">BSU04_23115</name>
</gene>
<evidence type="ECO:0000256" key="2">
    <source>
        <dbReference type="ARBA" id="ARBA00004496"/>
    </source>
</evidence>
<keyword evidence="8" id="KW-0653">Protein transport</keyword>
<keyword evidence="6" id="KW-0963">Cytoplasm</keyword>
<evidence type="ECO:0000256" key="8">
    <source>
        <dbReference type="ARBA" id="ARBA00022927"/>
    </source>
</evidence>
<dbReference type="GO" id="GO:0009288">
    <property type="term" value="C:bacterial-type flagellum"/>
    <property type="evidence" value="ECO:0007669"/>
    <property type="project" value="InterPro"/>
</dbReference>
<dbReference type="PANTHER" id="PTHR34982:SF1">
    <property type="entry name" value="FLAGELLAR ASSEMBLY PROTEIN FLIH"/>
    <property type="match status" value="1"/>
</dbReference>
<reference evidence="12" key="1">
    <citation type="submission" date="2017-01" db="EMBL/GenBank/DDBJ databases">
        <title>Genome Analysis of Deinococcus marmoris KOPRI26562.</title>
        <authorList>
            <person name="Kim J.H."/>
            <person name="Oh H.-M."/>
        </authorList>
    </citation>
    <scope>NUCLEOTIDE SEQUENCE [LARGE SCALE GENOMIC DNA]</scope>
    <source>
        <strain evidence="12">PAMC 26633</strain>
    </source>
</reference>
<feature type="domain" description="Flagellar assembly protein FliH/Type III secretion system HrpE" evidence="10">
    <location>
        <begin position="97"/>
        <end position="223"/>
    </location>
</feature>
<evidence type="ECO:0000313" key="11">
    <source>
        <dbReference type="EMBL" id="OXC76215.1"/>
    </source>
</evidence>
<dbReference type="NCBIfam" id="NF004270">
    <property type="entry name" value="PRK05687.2-1"/>
    <property type="match status" value="1"/>
</dbReference>
<dbReference type="OrthoDB" id="5296952at2"/>
<accession>A0A226WYG4</accession>
<dbReference type="PANTHER" id="PTHR34982">
    <property type="entry name" value="YOP PROTEINS TRANSLOCATION PROTEIN L"/>
    <property type="match status" value="1"/>
</dbReference>
<organism evidence="11 12">
    <name type="scientific">Caballeronia sordidicola</name>
    <name type="common">Burkholderia sordidicola</name>
    <dbReference type="NCBI Taxonomy" id="196367"/>
    <lineage>
        <taxon>Bacteria</taxon>
        <taxon>Pseudomonadati</taxon>
        <taxon>Pseudomonadota</taxon>
        <taxon>Betaproteobacteria</taxon>
        <taxon>Burkholderiales</taxon>
        <taxon>Burkholderiaceae</taxon>
        <taxon>Caballeronia</taxon>
    </lineage>
</organism>
<dbReference type="AlphaFoldDB" id="A0A226WYG4"/>
<name>A0A226WYG4_CABSO</name>
<dbReference type="GO" id="GO:0015031">
    <property type="term" value="P:protein transport"/>
    <property type="evidence" value="ECO:0007669"/>
    <property type="project" value="UniProtKB-KW"/>
</dbReference>
<dbReference type="eggNOG" id="COG1317">
    <property type="taxonomic scope" value="Bacteria"/>
</dbReference>
<dbReference type="Pfam" id="PF02108">
    <property type="entry name" value="FliH"/>
    <property type="match status" value="1"/>
</dbReference>
<proteinExistence type="inferred from homology"/>
<keyword evidence="5" id="KW-0813">Transport</keyword>
<evidence type="ECO:0000256" key="3">
    <source>
        <dbReference type="ARBA" id="ARBA00006602"/>
    </source>
</evidence>